<keyword evidence="3" id="KW-0418">Kinase</keyword>
<dbReference type="Gene3D" id="3.30.200.20">
    <property type="entry name" value="Phosphorylase Kinase, domain 1"/>
    <property type="match status" value="1"/>
</dbReference>
<reference evidence="3 4" key="1">
    <citation type="submission" date="2020-10" db="EMBL/GenBank/DDBJ databases">
        <title>Bacillus sp. HD4P25, an endophyte from a halophyte.</title>
        <authorList>
            <person name="Sun J.-Q."/>
        </authorList>
    </citation>
    <scope>NUCLEOTIDE SEQUENCE [LARGE SCALE GENOMIC DNA]</scope>
    <source>
        <strain evidence="3 4">YIM 93174</strain>
    </source>
</reference>
<dbReference type="InterPro" id="IPR011009">
    <property type="entry name" value="Kinase-like_dom_sf"/>
</dbReference>
<keyword evidence="1" id="KW-0547">Nucleotide-binding</keyword>
<dbReference type="SMART" id="SM00219">
    <property type="entry name" value="TyrKc"/>
    <property type="match status" value="1"/>
</dbReference>
<dbReference type="RefSeq" id="WP_193538473.1">
    <property type="nucleotide sequence ID" value="NZ_JADCLJ010000022.1"/>
</dbReference>
<dbReference type="Gene3D" id="1.10.510.10">
    <property type="entry name" value="Transferase(Phosphotransferase) domain 1"/>
    <property type="match status" value="1"/>
</dbReference>
<sequence length="263" mass="31070">MFIVDLLERTLPKGTVLKERYRIDRFLGKGGYGLVYIALDMEIGQEVIVKQLRKRKYRTGLATFEKEEAILGLFQHSSIPVCYERFQEGKRHFLVMEWIKAKNFEQLIFEEGKTFNERESFEVLLQVLRVVKMIHEKGIVHRDLRIPNILLRENEIVIIDFGLAGYIQHASEQAFIEAEEVRLFREIAFRSDIYGLGHFVLFLLYSSYEDKAKERSWMEELSLRPKSLKIIKRMLQIDSGYQDVDQLIQDVTNFVQSVPTNKW</sequence>
<dbReference type="InterPro" id="IPR000719">
    <property type="entry name" value="Prot_kinase_dom"/>
</dbReference>
<name>A0ABR9QMB1_9BACI</name>
<organism evidence="3 4">
    <name type="scientific">Litchfieldia luteola</name>
    <dbReference type="NCBI Taxonomy" id="682179"/>
    <lineage>
        <taxon>Bacteria</taxon>
        <taxon>Bacillati</taxon>
        <taxon>Bacillota</taxon>
        <taxon>Bacilli</taxon>
        <taxon>Bacillales</taxon>
        <taxon>Bacillaceae</taxon>
        <taxon>Litchfieldia</taxon>
    </lineage>
</organism>
<dbReference type="PROSITE" id="PS00107">
    <property type="entry name" value="PROTEIN_KINASE_ATP"/>
    <property type="match status" value="1"/>
</dbReference>
<dbReference type="PANTHER" id="PTHR24347">
    <property type="entry name" value="SERINE/THREONINE-PROTEIN KINASE"/>
    <property type="match status" value="1"/>
</dbReference>
<evidence type="ECO:0000313" key="3">
    <source>
        <dbReference type="EMBL" id="MBE4909636.1"/>
    </source>
</evidence>
<dbReference type="PROSITE" id="PS50011">
    <property type="entry name" value="PROTEIN_KINASE_DOM"/>
    <property type="match status" value="1"/>
</dbReference>
<feature type="binding site" evidence="1">
    <location>
        <position position="50"/>
    </location>
    <ligand>
        <name>ATP</name>
        <dbReference type="ChEBI" id="CHEBI:30616"/>
    </ligand>
</feature>
<dbReference type="SUPFAM" id="SSF56112">
    <property type="entry name" value="Protein kinase-like (PK-like)"/>
    <property type="match status" value="1"/>
</dbReference>
<gene>
    <name evidence="3" type="ORF">IMZ08_16405</name>
</gene>
<dbReference type="InterPro" id="IPR020635">
    <property type="entry name" value="Tyr_kinase_cat_dom"/>
</dbReference>
<dbReference type="GO" id="GO:0016301">
    <property type="term" value="F:kinase activity"/>
    <property type="evidence" value="ECO:0007669"/>
    <property type="project" value="UniProtKB-KW"/>
</dbReference>
<dbReference type="Pfam" id="PF00069">
    <property type="entry name" value="Pkinase"/>
    <property type="match status" value="1"/>
</dbReference>
<dbReference type="Proteomes" id="UP001516662">
    <property type="component" value="Unassembled WGS sequence"/>
</dbReference>
<accession>A0ABR9QMB1</accession>
<evidence type="ECO:0000259" key="2">
    <source>
        <dbReference type="PROSITE" id="PS50011"/>
    </source>
</evidence>
<proteinExistence type="predicted"/>
<evidence type="ECO:0000313" key="4">
    <source>
        <dbReference type="Proteomes" id="UP001516662"/>
    </source>
</evidence>
<dbReference type="InterPro" id="IPR017441">
    <property type="entry name" value="Protein_kinase_ATP_BS"/>
</dbReference>
<feature type="domain" description="Protein kinase" evidence="2">
    <location>
        <begin position="21"/>
        <end position="263"/>
    </location>
</feature>
<evidence type="ECO:0000256" key="1">
    <source>
        <dbReference type="PROSITE-ProRule" id="PRU10141"/>
    </source>
</evidence>
<keyword evidence="1" id="KW-0067">ATP-binding</keyword>
<dbReference type="EMBL" id="JADCLJ010000022">
    <property type="protein sequence ID" value="MBE4909636.1"/>
    <property type="molecule type" value="Genomic_DNA"/>
</dbReference>
<comment type="caution">
    <text evidence="3">The sequence shown here is derived from an EMBL/GenBank/DDBJ whole genome shotgun (WGS) entry which is preliminary data.</text>
</comment>
<protein>
    <submittedName>
        <fullName evidence="3">Protein kinase</fullName>
    </submittedName>
</protein>
<keyword evidence="4" id="KW-1185">Reference proteome</keyword>
<keyword evidence="3" id="KW-0808">Transferase</keyword>